<sequence>MNQEQKVFTYMCIQCPSLRELKLKDPIRCTECGNRVLRKKRTDEVVQLDAV</sequence>
<dbReference type="PANTHER" id="PTHR12056:SF2">
    <property type="entry name" value="GEO11084P1"/>
    <property type="match status" value="1"/>
</dbReference>
<evidence type="ECO:0000313" key="6">
    <source>
        <dbReference type="EMBL" id="WEL39675.1"/>
    </source>
</evidence>
<dbReference type="InterPro" id="IPR039747">
    <property type="entry name" value="RPABC4"/>
</dbReference>
<evidence type="ECO:0000256" key="4">
    <source>
        <dbReference type="ARBA" id="ARBA00023242"/>
    </source>
</evidence>
<accession>A0ABY8CL83</accession>
<dbReference type="Proteomes" id="UP001217963">
    <property type="component" value="Chromosome X"/>
</dbReference>
<organism evidence="6 7">
    <name type="scientific">Encephalitozoon hellem</name>
    <name type="common">Microsporidian parasite</name>
    <dbReference type="NCBI Taxonomy" id="27973"/>
    <lineage>
        <taxon>Eukaryota</taxon>
        <taxon>Fungi</taxon>
        <taxon>Fungi incertae sedis</taxon>
        <taxon>Microsporidia</taxon>
        <taxon>Unikaryonidae</taxon>
        <taxon>Encephalitozoon</taxon>
    </lineage>
</organism>
<evidence type="ECO:0000256" key="1">
    <source>
        <dbReference type="ARBA" id="ARBA00004123"/>
    </source>
</evidence>
<evidence type="ECO:0000256" key="5">
    <source>
        <dbReference type="ARBA" id="ARBA00025770"/>
    </source>
</evidence>
<dbReference type="PANTHER" id="PTHR12056">
    <property type="entry name" value="DNA-DIRECTED RNA POLYMERASES I, II, AND III"/>
    <property type="match status" value="1"/>
</dbReference>
<keyword evidence="3" id="KW-0862">Zinc</keyword>
<evidence type="ECO:0000313" key="7">
    <source>
        <dbReference type="Proteomes" id="UP001217963"/>
    </source>
</evidence>
<keyword evidence="2" id="KW-0479">Metal-binding</keyword>
<reference evidence="6 7" key="1">
    <citation type="submission" date="2023-02" db="EMBL/GenBank/DDBJ databases">
        <title>Encephalitozoon hellem ATCC 50451 complete genome.</title>
        <authorList>
            <person name="Mascarenhas dos Santos A.C."/>
            <person name="Julian A.T."/>
            <person name="Pombert J.-F."/>
        </authorList>
    </citation>
    <scope>NUCLEOTIDE SEQUENCE [LARGE SCALE GENOMIC DNA]</scope>
    <source>
        <strain evidence="6 7">ATCC 50451</strain>
    </source>
</reference>
<gene>
    <name evidence="6" type="ORF">PFJ87_10g01230</name>
</gene>
<evidence type="ECO:0000256" key="2">
    <source>
        <dbReference type="ARBA" id="ARBA00022723"/>
    </source>
</evidence>
<dbReference type="InterPro" id="IPR029040">
    <property type="entry name" value="RPABC4/Spt4"/>
</dbReference>
<dbReference type="SMART" id="SM00659">
    <property type="entry name" value="RPOLCX"/>
    <property type="match status" value="1"/>
</dbReference>
<dbReference type="SUPFAM" id="SSF63393">
    <property type="entry name" value="RNA polymerase subunits"/>
    <property type="match status" value="1"/>
</dbReference>
<proteinExistence type="inferred from homology"/>
<comment type="similarity">
    <text evidence="5">Belongs to the archaeal Rpo12/eukaryotic RPC10 RNA polymerase subunit family.</text>
</comment>
<evidence type="ECO:0000256" key="3">
    <source>
        <dbReference type="ARBA" id="ARBA00022833"/>
    </source>
</evidence>
<keyword evidence="7" id="KW-1185">Reference proteome</keyword>
<dbReference type="Gene3D" id="2.20.28.30">
    <property type="entry name" value="RNA polymerase ii, chain L"/>
    <property type="match status" value="1"/>
</dbReference>
<dbReference type="Pfam" id="PF03604">
    <property type="entry name" value="Zn_ribbon_RPAB4"/>
    <property type="match status" value="1"/>
</dbReference>
<dbReference type="InterPro" id="IPR006591">
    <property type="entry name" value="RNAP_P/RPABC4"/>
</dbReference>
<keyword evidence="4" id="KW-0539">Nucleus</keyword>
<dbReference type="EMBL" id="CP119071">
    <property type="protein sequence ID" value="WEL39675.1"/>
    <property type="molecule type" value="Genomic_DNA"/>
</dbReference>
<comment type="subcellular location">
    <subcellularLocation>
        <location evidence="1">Nucleus</location>
    </subcellularLocation>
</comment>
<protein>
    <submittedName>
        <fullName evidence="6">DNA directed RNA polymerase II</fullName>
    </submittedName>
</protein>
<name>A0ABY8CL83_ENCHE</name>